<dbReference type="PROSITE" id="PS52016">
    <property type="entry name" value="TONB_DEPENDENT_REC_3"/>
    <property type="match status" value="1"/>
</dbReference>
<dbReference type="EMBL" id="FNAI01000034">
    <property type="protein sequence ID" value="SDF80946.1"/>
    <property type="molecule type" value="Genomic_DNA"/>
</dbReference>
<organism evidence="13 14">
    <name type="scientific">Mucilaginibacter pineti</name>
    <dbReference type="NCBI Taxonomy" id="1391627"/>
    <lineage>
        <taxon>Bacteria</taxon>
        <taxon>Pseudomonadati</taxon>
        <taxon>Bacteroidota</taxon>
        <taxon>Sphingobacteriia</taxon>
        <taxon>Sphingobacteriales</taxon>
        <taxon>Sphingobacteriaceae</taxon>
        <taxon>Mucilaginibacter</taxon>
    </lineage>
</organism>
<evidence type="ECO:0000256" key="5">
    <source>
        <dbReference type="ARBA" id="ARBA00023077"/>
    </source>
</evidence>
<feature type="signal peptide" evidence="10">
    <location>
        <begin position="1"/>
        <end position="19"/>
    </location>
</feature>
<name>A0A1G7P3R8_9SPHI</name>
<evidence type="ECO:0000259" key="11">
    <source>
        <dbReference type="Pfam" id="PF00593"/>
    </source>
</evidence>
<feature type="domain" description="TonB-dependent receptor plug" evidence="12">
    <location>
        <begin position="116"/>
        <end position="223"/>
    </location>
</feature>
<keyword evidence="3 8" id="KW-1134">Transmembrane beta strand</keyword>
<evidence type="ECO:0000313" key="14">
    <source>
        <dbReference type="Proteomes" id="UP000199072"/>
    </source>
</evidence>
<gene>
    <name evidence="13" type="ORF">SAMN05216464_1344</name>
</gene>
<dbReference type="SUPFAM" id="SSF49464">
    <property type="entry name" value="Carboxypeptidase regulatory domain-like"/>
    <property type="match status" value="1"/>
</dbReference>
<dbReference type="Pfam" id="PF13715">
    <property type="entry name" value="CarbopepD_reg_2"/>
    <property type="match status" value="1"/>
</dbReference>
<evidence type="ECO:0000256" key="10">
    <source>
        <dbReference type="SAM" id="SignalP"/>
    </source>
</evidence>
<keyword evidence="10" id="KW-0732">Signal</keyword>
<dbReference type="InterPro" id="IPR036942">
    <property type="entry name" value="Beta-barrel_TonB_sf"/>
</dbReference>
<evidence type="ECO:0000313" key="13">
    <source>
        <dbReference type="EMBL" id="SDF80946.1"/>
    </source>
</evidence>
<evidence type="ECO:0000256" key="2">
    <source>
        <dbReference type="ARBA" id="ARBA00022448"/>
    </source>
</evidence>
<feature type="domain" description="TonB-dependent receptor-like beta-barrel" evidence="11">
    <location>
        <begin position="437"/>
        <end position="934"/>
    </location>
</feature>
<keyword evidence="7 8" id="KW-0998">Cell outer membrane</keyword>
<sequence>MKKYLLIIIGSSFSLFSAAQTTLRGQVTETGTHRPLTGVSIVIQESTAGTITDTTGRFSLKTGLTNLTLIISHVGFKPENIKIKSPFSALIEISLQPQNTALQEVVVSTGYQTLPKERATGSFTQVSNAQLNRKVSTDILSRLQDAVPGLIFNQIINGHTVNSSITIRGVSTINGNAEPLIIVDNFPYDQDITNINPNDVESITVLKDAAAASIWGSRAGNGVIVITTKKGKYNQAPKVNFNSNITFGAKPNQFYLPQMTSVDYIEIEKKLFASGYYSAAETSINKTPLSPVIELLIAKRDGTMPAGTVDAQIEALKNNDVRNDYNKYFNRVAVNQQNALSVSGGSSNQKYFVSAGYDHNLQNLVGNQYQRVTLNASNTYNLFNNKLELTTSIYYTGSNTQDNNPGTGNLGLSYQNLYPYAHLADANGNPLTIARDYRLSFAQAAQQQGLLNWSYQPLAEIGLANNHTVVTDYRINTGLTYHIIPGLNAQLLYQYGHTVNDFRNLNSQDTYYTRNQINNLTAVGSNGILTRPIPLGGILDLTTGDLINQDVRGQLNYTKDWKKNSLTAIAGAEVSDSHNTANSYRLYGYDDDHATSQAINYTSTFPRYVSSQANSVAIPNNESESDLTDRFVSYYANAGYTYDNRYTLSGSLRFDQSNLFGVNTNQKGVPLYSVGLGWNISQESFYKSSWLPYLKLRATYGYNGNIDKNLSAYTTALYNSGSSALTLQPYATVQNPPNPELRWERDNIKNLGLDFATKNNIISGTIEYYRKTGLDLIGTTPFPPSSGISTFTGNFANTFGHGLDLTINSRNIDQQFKWLTAFFISFTADKVTNYAAASLTPGSSIVDNGSYIPVVGQPLYSIYSYQWAGLNPQTGDPQGYLNGQASNNYSAIRAAATKDNIVYNGSARPTVFGAFTNTFTYKNISLSANISYRLGYYFRRHSIMYGTDNGLSSQHGDYEKRWQKPGDEAFTQVPSVPASPNSLRDYFYTWSSVLVDKADNIRLQDINLNYTFLKSKLHWLPFDSAQMYVYANNICLLWKASKSSLDPDYINGPPPSRTIAFGLKAGF</sequence>
<dbReference type="NCBIfam" id="TIGR04057">
    <property type="entry name" value="SusC_RagA_signa"/>
    <property type="match status" value="1"/>
</dbReference>
<keyword evidence="5 9" id="KW-0798">TonB box</keyword>
<comment type="subcellular location">
    <subcellularLocation>
        <location evidence="1 8">Cell outer membrane</location>
        <topology evidence="1 8">Multi-pass membrane protein</topology>
    </subcellularLocation>
</comment>
<protein>
    <submittedName>
        <fullName evidence="13">TonB-linked outer membrane protein, SusC/RagA family</fullName>
    </submittedName>
</protein>
<reference evidence="13 14" key="1">
    <citation type="submission" date="2016-10" db="EMBL/GenBank/DDBJ databases">
        <authorList>
            <person name="de Groot N.N."/>
        </authorList>
    </citation>
    <scope>NUCLEOTIDE SEQUENCE [LARGE SCALE GENOMIC DNA]</scope>
    <source>
        <strain evidence="13 14">47C3B</strain>
    </source>
</reference>
<dbReference type="Gene3D" id="2.170.130.10">
    <property type="entry name" value="TonB-dependent receptor, plug domain"/>
    <property type="match status" value="1"/>
</dbReference>
<dbReference type="SUPFAM" id="SSF56935">
    <property type="entry name" value="Porins"/>
    <property type="match status" value="1"/>
</dbReference>
<keyword evidence="2 8" id="KW-0813">Transport</keyword>
<evidence type="ECO:0000256" key="9">
    <source>
        <dbReference type="RuleBase" id="RU003357"/>
    </source>
</evidence>
<evidence type="ECO:0000256" key="8">
    <source>
        <dbReference type="PROSITE-ProRule" id="PRU01360"/>
    </source>
</evidence>
<keyword evidence="4 8" id="KW-0812">Transmembrane</keyword>
<dbReference type="InterPro" id="IPR012910">
    <property type="entry name" value="Plug_dom"/>
</dbReference>
<dbReference type="InterPro" id="IPR039426">
    <property type="entry name" value="TonB-dep_rcpt-like"/>
</dbReference>
<feature type="chain" id="PRO_5011528998" evidence="10">
    <location>
        <begin position="20"/>
        <end position="1067"/>
    </location>
</feature>
<dbReference type="AlphaFoldDB" id="A0A1G7P3R8"/>
<dbReference type="NCBIfam" id="TIGR04056">
    <property type="entry name" value="OMP_RagA_SusC"/>
    <property type="match status" value="1"/>
</dbReference>
<dbReference type="OrthoDB" id="9768177at2"/>
<dbReference type="Pfam" id="PF00593">
    <property type="entry name" value="TonB_dep_Rec_b-barrel"/>
    <property type="match status" value="1"/>
</dbReference>
<dbReference type="InterPro" id="IPR023997">
    <property type="entry name" value="TonB-dep_OMP_SusC/RagA_CS"/>
</dbReference>
<evidence type="ECO:0000256" key="3">
    <source>
        <dbReference type="ARBA" id="ARBA00022452"/>
    </source>
</evidence>
<evidence type="ECO:0000259" key="12">
    <source>
        <dbReference type="Pfam" id="PF07715"/>
    </source>
</evidence>
<dbReference type="Pfam" id="PF07715">
    <property type="entry name" value="Plug"/>
    <property type="match status" value="1"/>
</dbReference>
<dbReference type="STRING" id="1391627.SAMN05216464_1344"/>
<accession>A0A1G7P3R8</accession>
<dbReference type="InterPro" id="IPR023996">
    <property type="entry name" value="TonB-dep_OMP_SusC/RagA"/>
</dbReference>
<evidence type="ECO:0000256" key="6">
    <source>
        <dbReference type="ARBA" id="ARBA00023136"/>
    </source>
</evidence>
<proteinExistence type="inferred from homology"/>
<dbReference type="InterPro" id="IPR037066">
    <property type="entry name" value="Plug_dom_sf"/>
</dbReference>
<keyword evidence="6 8" id="KW-0472">Membrane</keyword>
<dbReference type="Proteomes" id="UP000199072">
    <property type="component" value="Unassembled WGS sequence"/>
</dbReference>
<dbReference type="GO" id="GO:0009279">
    <property type="term" value="C:cell outer membrane"/>
    <property type="evidence" value="ECO:0007669"/>
    <property type="project" value="UniProtKB-SubCell"/>
</dbReference>
<dbReference type="InterPro" id="IPR000531">
    <property type="entry name" value="Beta-barrel_TonB"/>
</dbReference>
<dbReference type="RefSeq" id="WP_091157851.1">
    <property type="nucleotide sequence ID" value="NZ_FNAI01000034.1"/>
</dbReference>
<dbReference type="InterPro" id="IPR008969">
    <property type="entry name" value="CarboxyPept-like_regulatory"/>
</dbReference>
<evidence type="ECO:0000256" key="1">
    <source>
        <dbReference type="ARBA" id="ARBA00004571"/>
    </source>
</evidence>
<evidence type="ECO:0000256" key="7">
    <source>
        <dbReference type="ARBA" id="ARBA00023237"/>
    </source>
</evidence>
<dbReference type="Gene3D" id="2.60.40.1120">
    <property type="entry name" value="Carboxypeptidase-like, regulatory domain"/>
    <property type="match status" value="1"/>
</dbReference>
<comment type="similarity">
    <text evidence="8 9">Belongs to the TonB-dependent receptor family.</text>
</comment>
<dbReference type="Gene3D" id="2.40.170.20">
    <property type="entry name" value="TonB-dependent receptor, beta-barrel domain"/>
    <property type="match status" value="1"/>
</dbReference>
<keyword evidence="14" id="KW-1185">Reference proteome</keyword>
<evidence type="ECO:0000256" key="4">
    <source>
        <dbReference type="ARBA" id="ARBA00022692"/>
    </source>
</evidence>